<dbReference type="Pfam" id="PF00891">
    <property type="entry name" value="Methyltransf_2"/>
    <property type="match status" value="1"/>
</dbReference>
<feature type="domain" description="O-methyltransferase C-terminal" evidence="12">
    <location>
        <begin position="141"/>
        <end position="347"/>
    </location>
</feature>
<dbReference type="PIRSF" id="PIRSF005739">
    <property type="entry name" value="O-mtase"/>
    <property type="match status" value="1"/>
</dbReference>
<dbReference type="AlphaFoldDB" id="A0A0E0L4N2"/>
<evidence type="ECO:0000256" key="7">
    <source>
        <dbReference type="ARBA" id="ARBA00039116"/>
    </source>
</evidence>
<evidence type="ECO:0000256" key="5">
    <source>
        <dbReference type="ARBA" id="ARBA00037926"/>
    </source>
</evidence>
<dbReference type="PANTHER" id="PTHR11746">
    <property type="entry name" value="O-METHYLTRANSFERASE"/>
    <property type="match status" value="1"/>
</dbReference>
<dbReference type="GO" id="GO:0030187">
    <property type="term" value="P:melatonin biosynthetic process"/>
    <property type="evidence" value="ECO:0007669"/>
    <property type="project" value="UniProtKB-KW"/>
</dbReference>
<dbReference type="eggNOG" id="KOG3178">
    <property type="taxonomic scope" value="Eukaryota"/>
</dbReference>
<dbReference type="EnsemblPlants" id="OPUNC05G20320.1">
    <property type="protein sequence ID" value="OPUNC05G20320.1"/>
    <property type="gene ID" value="OPUNC05G20320"/>
</dbReference>
<dbReference type="GO" id="GO:0046983">
    <property type="term" value="F:protein dimerization activity"/>
    <property type="evidence" value="ECO:0007669"/>
    <property type="project" value="InterPro"/>
</dbReference>
<evidence type="ECO:0000259" key="13">
    <source>
        <dbReference type="Pfam" id="PF08100"/>
    </source>
</evidence>
<dbReference type="HOGENOM" id="CLU_005533_7_0_1"/>
<dbReference type="InterPro" id="IPR036390">
    <property type="entry name" value="WH_DNA-bd_sf"/>
</dbReference>
<evidence type="ECO:0000256" key="2">
    <source>
        <dbReference type="ARBA" id="ARBA00022603"/>
    </source>
</evidence>
<evidence type="ECO:0000256" key="3">
    <source>
        <dbReference type="ARBA" id="ARBA00022679"/>
    </source>
</evidence>
<dbReference type="Gene3D" id="1.10.10.10">
    <property type="entry name" value="Winged helix-like DNA-binding domain superfamily/Winged helix DNA-binding domain"/>
    <property type="match status" value="1"/>
</dbReference>
<comment type="catalytic activity">
    <reaction evidence="9">
        <text>N-acetylserotonin + S-adenosyl-L-methionine = melatonin + S-adenosyl-L-homocysteine + H(+)</text>
        <dbReference type="Rhea" id="RHEA:15573"/>
        <dbReference type="ChEBI" id="CHEBI:15378"/>
        <dbReference type="ChEBI" id="CHEBI:16796"/>
        <dbReference type="ChEBI" id="CHEBI:17697"/>
        <dbReference type="ChEBI" id="CHEBI:57856"/>
        <dbReference type="ChEBI" id="CHEBI:59789"/>
        <dbReference type="EC" id="2.1.1.4"/>
    </reaction>
</comment>
<comment type="subunit">
    <text evidence="1">Homodimer.</text>
</comment>
<keyword evidence="3" id="KW-0808">Transferase</keyword>
<evidence type="ECO:0000256" key="10">
    <source>
        <dbReference type="ARBA" id="ARBA00058933"/>
    </source>
</evidence>
<comment type="similarity">
    <text evidence="6">Belongs to the class I-like SAM-binding methyltransferase superfamily. Cation-independent O-methyltransferase family.</text>
</comment>
<evidence type="ECO:0000256" key="4">
    <source>
        <dbReference type="ARBA" id="ARBA00022691"/>
    </source>
</evidence>
<reference evidence="14" key="1">
    <citation type="submission" date="2015-04" db="UniProtKB">
        <authorList>
            <consortium name="EnsemblPlants"/>
        </authorList>
    </citation>
    <scope>IDENTIFICATION</scope>
</reference>
<keyword evidence="2" id="KW-0489">Methyltransferase</keyword>
<dbReference type="SUPFAM" id="SSF53335">
    <property type="entry name" value="S-adenosyl-L-methionine-dependent methyltransferases"/>
    <property type="match status" value="1"/>
</dbReference>
<dbReference type="InterPro" id="IPR001077">
    <property type="entry name" value="COMT_C"/>
</dbReference>
<comment type="function">
    <text evidence="10">Methyltransferase which catalyzes the transfer of a methyl group onto N-acetylserotonin, producing melatonin (N-acetyl-5-methoxytryptamine).</text>
</comment>
<dbReference type="GO" id="GO:0017096">
    <property type="term" value="F:acetylserotonin O-methyltransferase activity"/>
    <property type="evidence" value="ECO:0007669"/>
    <property type="project" value="UniProtKB-EC"/>
</dbReference>
<protein>
    <recommendedName>
        <fullName evidence="7">acetylserotonin O-methyltransferase</fullName>
        <ecNumber evidence="7">2.1.1.4</ecNumber>
    </recommendedName>
</protein>
<dbReference type="PROSITE" id="PS51683">
    <property type="entry name" value="SAM_OMT_II"/>
    <property type="match status" value="1"/>
</dbReference>
<feature type="active site" description="Proton acceptor" evidence="11">
    <location>
        <position position="270"/>
    </location>
</feature>
<name>A0A0E0L4N2_ORYPU</name>
<evidence type="ECO:0000256" key="8">
    <source>
        <dbReference type="ARBA" id="ARBA00043260"/>
    </source>
</evidence>
<dbReference type="FunFam" id="3.40.50.150:FF:000057">
    <property type="entry name" value="O-methyltransferase ZRP4"/>
    <property type="match status" value="1"/>
</dbReference>
<dbReference type="InterPro" id="IPR029063">
    <property type="entry name" value="SAM-dependent_MTases_sf"/>
</dbReference>
<organism evidence="14">
    <name type="scientific">Oryza punctata</name>
    <name type="common">Red rice</name>
    <dbReference type="NCBI Taxonomy" id="4537"/>
    <lineage>
        <taxon>Eukaryota</taxon>
        <taxon>Viridiplantae</taxon>
        <taxon>Streptophyta</taxon>
        <taxon>Embryophyta</taxon>
        <taxon>Tracheophyta</taxon>
        <taxon>Spermatophyta</taxon>
        <taxon>Magnoliopsida</taxon>
        <taxon>Liliopsida</taxon>
        <taxon>Poales</taxon>
        <taxon>Poaceae</taxon>
        <taxon>BOP clade</taxon>
        <taxon>Oryzoideae</taxon>
        <taxon>Oryzeae</taxon>
        <taxon>Oryzinae</taxon>
        <taxon>Oryza</taxon>
    </lineage>
</organism>
<accession>A0A0E0L4N2</accession>
<evidence type="ECO:0000256" key="1">
    <source>
        <dbReference type="ARBA" id="ARBA00011738"/>
    </source>
</evidence>
<feature type="domain" description="O-methyltransferase dimerisation" evidence="13">
    <location>
        <begin position="32"/>
        <end position="116"/>
    </location>
</feature>
<dbReference type="FunFam" id="1.10.10.10:FF:000292">
    <property type="entry name" value="O-methyltransferase ZRP4"/>
    <property type="match status" value="1"/>
</dbReference>
<evidence type="ECO:0000259" key="12">
    <source>
        <dbReference type="Pfam" id="PF00891"/>
    </source>
</evidence>
<dbReference type="Gene3D" id="3.40.50.150">
    <property type="entry name" value="Vaccinia Virus protein VP39"/>
    <property type="match status" value="1"/>
</dbReference>
<keyword evidence="4" id="KW-0949">S-adenosyl-L-methionine</keyword>
<sequence length="365" mass="39612">MGSMELTESKCNGGGQEVSLLDAQLELYWNTFAVIKSMALKSALDLRIADAVHHHGGAATLGQIASKVTLHPSKIPCLRRLMRALTVSGVFAVAAGGGDDGEPVYELTPSSRLLVAGSANQSAILSMILHPTLVVPFLGVGEWFRREPPDPCIFKQAHGRSLWELTDCDAAFDALINDGMVSDSRFIMDFVVKEHGEVFRGIGSLVDLAGGLGAAAQVISKAFPEVKCSVMDLGHVVAKAPAGTDVEYIAGDMFESVPPADAIFLKWVLHDWSDDDCIKILKNCKKAIAPRDKGGKVIIMDIVVGAGPSNQKHREVQALFDMYIMFVNGIERDEQEWKKVFMEAGFSGYKIMPVLGFRSMIEVYP</sequence>
<evidence type="ECO:0000256" key="9">
    <source>
        <dbReference type="ARBA" id="ARBA00050215"/>
    </source>
</evidence>
<dbReference type="InterPro" id="IPR036388">
    <property type="entry name" value="WH-like_DNA-bd_sf"/>
</dbReference>
<reference evidence="14" key="2">
    <citation type="submission" date="2018-05" db="EMBL/GenBank/DDBJ databases">
        <title>OpunRS2 (Oryza punctata Reference Sequence Version 2).</title>
        <authorList>
            <person name="Zhang J."/>
            <person name="Kudrna D."/>
            <person name="Lee S."/>
            <person name="Talag J."/>
            <person name="Welchert J."/>
            <person name="Wing R.A."/>
        </authorList>
    </citation>
    <scope>NUCLEOTIDE SEQUENCE [LARGE SCALE GENOMIC DNA]</scope>
</reference>
<evidence type="ECO:0000313" key="15">
    <source>
        <dbReference type="Proteomes" id="UP000026962"/>
    </source>
</evidence>
<dbReference type="OMA" id="NAYMDLT"/>
<comment type="pathway">
    <text evidence="5">Aromatic compound metabolism; melatonin biosynthesis; melatonin from serotonin: step 1/2.</text>
</comment>
<dbReference type="SUPFAM" id="SSF46785">
    <property type="entry name" value="Winged helix' DNA-binding domain"/>
    <property type="match status" value="1"/>
</dbReference>
<dbReference type="EC" id="2.1.1.4" evidence="7"/>
<evidence type="ECO:0000256" key="6">
    <source>
        <dbReference type="ARBA" id="ARBA00038277"/>
    </source>
</evidence>
<dbReference type="InterPro" id="IPR012967">
    <property type="entry name" value="COMT_dimerisation"/>
</dbReference>
<keyword evidence="15" id="KW-1185">Reference proteome</keyword>
<dbReference type="Proteomes" id="UP000026962">
    <property type="component" value="Chromosome 5"/>
</dbReference>
<dbReference type="Gramene" id="OPUNC05G20320.1">
    <property type="protein sequence ID" value="OPUNC05G20320.1"/>
    <property type="gene ID" value="OPUNC05G20320"/>
</dbReference>
<dbReference type="InterPro" id="IPR016461">
    <property type="entry name" value="COMT-like"/>
</dbReference>
<proteinExistence type="inferred from homology"/>
<dbReference type="GO" id="GO:0032259">
    <property type="term" value="P:methylation"/>
    <property type="evidence" value="ECO:0007669"/>
    <property type="project" value="UniProtKB-KW"/>
</dbReference>
<evidence type="ECO:0000256" key="11">
    <source>
        <dbReference type="PIRSR" id="PIRSR005739-1"/>
    </source>
</evidence>
<evidence type="ECO:0000313" key="14">
    <source>
        <dbReference type="EnsemblPlants" id="OPUNC05G20320.1"/>
    </source>
</evidence>
<keyword evidence="8" id="KW-0471">Melatonin biosynthesis</keyword>
<dbReference type="Pfam" id="PF08100">
    <property type="entry name" value="Dimerisation"/>
    <property type="match status" value="1"/>
</dbReference>